<evidence type="ECO:0000259" key="3">
    <source>
        <dbReference type="Pfam" id="PF10551"/>
    </source>
</evidence>
<organism evidence="4 5">
    <name type="scientific">Arachis hypogaea</name>
    <name type="common">Peanut</name>
    <dbReference type="NCBI Taxonomy" id="3818"/>
    <lineage>
        <taxon>Eukaryota</taxon>
        <taxon>Viridiplantae</taxon>
        <taxon>Streptophyta</taxon>
        <taxon>Embryophyta</taxon>
        <taxon>Tracheophyta</taxon>
        <taxon>Spermatophyta</taxon>
        <taxon>Magnoliopsida</taxon>
        <taxon>eudicotyledons</taxon>
        <taxon>Gunneridae</taxon>
        <taxon>Pentapetalae</taxon>
        <taxon>rosids</taxon>
        <taxon>fabids</taxon>
        <taxon>Fabales</taxon>
        <taxon>Fabaceae</taxon>
        <taxon>Papilionoideae</taxon>
        <taxon>50 kb inversion clade</taxon>
        <taxon>dalbergioids sensu lato</taxon>
        <taxon>Dalbergieae</taxon>
        <taxon>Pterocarpus clade</taxon>
        <taxon>Arachis</taxon>
    </lineage>
</organism>
<name>A0A444YU42_ARAHY</name>
<reference evidence="4 5" key="1">
    <citation type="submission" date="2019-01" db="EMBL/GenBank/DDBJ databases">
        <title>Sequencing of cultivated peanut Arachis hypogaea provides insights into genome evolution and oil improvement.</title>
        <authorList>
            <person name="Chen X."/>
        </authorList>
    </citation>
    <scope>NUCLEOTIDE SEQUENCE [LARGE SCALE GENOMIC DNA]</scope>
    <source>
        <strain evidence="5">cv. Fuhuasheng</strain>
        <tissue evidence="4">Leaves</tissue>
    </source>
</reference>
<feature type="domain" description="MULE transposase" evidence="3">
    <location>
        <begin position="292"/>
        <end position="385"/>
    </location>
</feature>
<feature type="domain" description="FAR1" evidence="2">
    <location>
        <begin position="88"/>
        <end position="170"/>
    </location>
</feature>
<sequence>MECVVVEPVDCVPSPGGNEISSNSNENIVEPLVVDHVQMTKATQMLDVTDVGSDEMDIWDELPDHGTLEEDEIPSVGMRFAKLQLAHDFYVSYAKKVGFATKIRTTTFDKITKEPVNQAIHCNRDCIRGSRVKAPTRKNPISAAGIYVKFDKEKQEWLFFKVELRHTHPCSAKKAVHYREYRQLSMHAKYVIQNNDEAEIRPNKTFLSLANEAGGPSNLGFSEKDLRNYITVRLRTSNANADVREMMNYFMRMKDINPNFFYAVQLDDECRFRSAVWVDARCRASYEYYGDVVSLDSTYSTNRHGLPFASFVGVNHHDKSILLGCALLENEEIPSYEWVFTQWLTCMGTAPQCIITDQCRSIFGAIRKALPNTRHRWCIWHIMKKFPQKLGGYRRYEELYADLRNIVFNSRTEESFERKWFEFMEEYNLHDNTWLSDLYDDRRMWVPIFFKGEFWAAMRSTQRSESMHAFYGGILHSKTSLVQFVHEYDNVLGSKEQRELEDDVVDSRGVIPCATSSPMEKQFQQEYTTSMFRDVQVEFVKKADCRASVVTEDWPLVCMKVEEEKLVHDTMICDSYVVHFDRSTQEVRCEFNLFESSGVLCCHCLEVFHSFKVYKVPSCYVLPRWSKNIKRKHTYIKSSHDVSRSDVSHDAFKGLCAHFYNIAQEFVNDDDETALLHAALEEIRAKLSKHRAKKRSESVAENHTSIGSQHSNVLGVVDIQAPPLVTTKGWPKSKRLGSTLEKSLNKSSRRKNKNASRVVRSNTYQDTNTGDPIARTVPEQVGSFMSLLSSFDKNVRTSKTADGYFLYADGTRMFNLTVN</sequence>
<comment type="caution">
    <text evidence="4">The sequence shown here is derived from an EMBL/GenBank/DDBJ whole genome shotgun (WGS) entry which is preliminary data.</text>
</comment>
<evidence type="ECO:0000259" key="2">
    <source>
        <dbReference type="Pfam" id="PF03101"/>
    </source>
</evidence>
<dbReference type="InterPro" id="IPR018289">
    <property type="entry name" value="MULE_transposase_dom"/>
</dbReference>
<dbReference type="Proteomes" id="UP000289738">
    <property type="component" value="Chromosome B06"/>
</dbReference>
<gene>
    <name evidence="4" type="ORF">Ahy_B06g085313</name>
</gene>
<feature type="compositionally biased region" description="Polar residues" evidence="1">
    <location>
        <begin position="759"/>
        <end position="770"/>
    </location>
</feature>
<evidence type="ECO:0000313" key="4">
    <source>
        <dbReference type="EMBL" id="RYR05443.1"/>
    </source>
</evidence>
<dbReference type="AlphaFoldDB" id="A0A444YU42"/>
<dbReference type="EMBL" id="SDMP01000016">
    <property type="protein sequence ID" value="RYR05443.1"/>
    <property type="molecule type" value="Genomic_DNA"/>
</dbReference>
<dbReference type="PANTHER" id="PTHR47718">
    <property type="entry name" value="OS01G0519700 PROTEIN"/>
    <property type="match status" value="1"/>
</dbReference>
<keyword evidence="5" id="KW-1185">Reference proteome</keyword>
<protein>
    <submittedName>
        <fullName evidence="4">Uncharacterized protein</fullName>
    </submittedName>
</protein>
<evidence type="ECO:0000313" key="5">
    <source>
        <dbReference type="Proteomes" id="UP000289738"/>
    </source>
</evidence>
<proteinExistence type="predicted"/>
<accession>A0A444YU42</accession>
<dbReference type="STRING" id="3818.A0A444YU42"/>
<evidence type="ECO:0000256" key="1">
    <source>
        <dbReference type="SAM" id="MobiDB-lite"/>
    </source>
</evidence>
<dbReference type="Pfam" id="PF10551">
    <property type="entry name" value="MULE"/>
    <property type="match status" value="1"/>
</dbReference>
<feature type="region of interest" description="Disordered" evidence="1">
    <location>
        <begin position="728"/>
        <end position="774"/>
    </location>
</feature>
<dbReference type="PANTHER" id="PTHR47718:SF13">
    <property type="entry name" value="OS09G0290500 PROTEIN"/>
    <property type="match status" value="1"/>
</dbReference>
<dbReference type="Pfam" id="PF03101">
    <property type="entry name" value="FAR1"/>
    <property type="match status" value="1"/>
</dbReference>
<dbReference type="InterPro" id="IPR004330">
    <property type="entry name" value="FAR1_DNA_bnd_dom"/>
</dbReference>